<dbReference type="Proteomes" id="UP000631114">
    <property type="component" value="Unassembled WGS sequence"/>
</dbReference>
<dbReference type="OrthoDB" id="1001388at2759"/>
<evidence type="ECO:0000313" key="2">
    <source>
        <dbReference type="Proteomes" id="UP000631114"/>
    </source>
</evidence>
<sequence length="262" mass="30966">MLQMDVLYSDAWVIHTCVNDKESPIWYFTGVYASTKLNIRTLQWNVLMGLQPNTDEAWICMGDFYNVMSQDEKWGRCPATRTYILGFENMVQQCNLMDMGFVGGRYTWCNNQEGTSRVFTQIDRALCNAPWRIRFPKAKIFHIPTIDSNHKFLVLRFKPYYQKLKCTFRFEVMWLSDLTCQDVVQHAMNQLFNGSPSYTFCRKMAYCRQLLIHWNHTHFGYIGTKMKQIDEQFVELIAAKLFHGCKAIKTGFARRERFVDEI</sequence>
<protein>
    <submittedName>
        <fullName evidence="1">Uncharacterized protein</fullName>
    </submittedName>
</protein>
<gene>
    <name evidence="1" type="ORF">IFM89_029251</name>
</gene>
<evidence type="ECO:0000313" key="1">
    <source>
        <dbReference type="EMBL" id="KAF9589888.1"/>
    </source>
</evidence>
<dbReference type="SUPFAM" id="SSF56219">
    <property type="entry name" value="DNase I-like"/>
    <property type="match status" value="1"/>
</dbReference>
<name>A0A835H397_9MAGN</name>
<keyword evidence="2" id="KW-1185">Reference proteome</keyword>
<accession>A0A835H397</accession>
<reference evidence="1 2" key="1">
    <citation type="submission" date="2020-10" db="EMBL/GenBank/DDBJ databases">
        <title>The Coptis chinensis genome and diversification of protoberbering-type alkaloids.</title>
        <authorList>
            <person name="Wang B."/>
            <person name="Shu S."/>
            <person name="Song C."/>
            <person name="Liu Y."/>
        </authorList>
    </citation>
    <scope>NUCLEOTIDE SEQUENCE [LARGE SCALE GENOMIC DNA]</scope>
    <source>
        <strain evidence="1">HL-2020</strain>
        <tissue evidence="1">Leaf</tissue>
    </source>
</reference>
<dbReference type="InterPro" id="IPR036691">
    <property type="entry name" value="Endo/exonu/phosph_ase_sf"/>
</dbReference>
<comment type="caution">
    <text evidence="1">The sequence shown here is derived from an EMBL/GenBank/DDBJ whole genome shotgun (WGS) entry which is preliminary data.</text>
</comment>
<proteinExistence type="predicted"/>
<dbReference type="AlphaFoldDB" id="A0A835H397"/>
<organism evidence="1 2">
    <name type="scientific">Coptis chinensis</name>
    <dbReference type="NCBI Taxonomy" id="261450"/>
    <lineage>
        <taxon>Eukaryota</taxon>
        <taxon>Viridiplantae</taxon>
        <taxon>Streptophyta</taxon>
        <taxon>Embryophyta</taxon>
        <taxon>Tracheophyta</taxon>
        <taxon>Spermatophyta</taxon>
        <taxon>Magnoliopsida</taxon>
        <taxon>Ranunculales</taxon>
        <taxon>Ranunculaceae</taxon>
        <taxon>Coptidoideae</taxon>
        <taxon>Coptis</taxon>
    </lineage>
</organism>
<dbReference type="Gene3D" id="3.60.10.10">
    <property type="entry name" value="Endonuclease/exonuclease/phosphatase"/>
    <property type="match status" value="1"/>
</dbReference>
<dbReference type="PANTHER" id="PTHR33710">
    <property type="entry name" value="BNAC02G09200D PROTEIN"/>
    <property type="match status" value="1"/>
</dbReference>
<dbReference type="PANTHER" id="PTHR33710:SF77">
    <property type="entry name" value="DNASE I-LIKE SUPERFAMILY PROTEIN"/>
    <property type="match status" value="1"/>
</dbReference>
<dbReference type="EMBL" id="JADFTS010000009">
    <property type="protein sequence ID" value="KAF9589888.1"/>
    <property type="molecule type" value="Genomic_DNA"/>
</dbReference>